<evidence type="ECO:0000313" key="1">
    <source>
        <dbReference type="EMBL" id="THG99415.1"/>
    </source>
</evidence>
<dbReference type="Gene3D" id="1.10.510.10">
    <property type="entry name" value="Transferase(Phosphotransferase) domain 1"/>
    <property type="match status" value="1"/>
</dbReference>
<name>A0A4S4KLQ7_9APHY</name>
<organism evidence="1 2">
    <name type="scientific">Hermanssonia centrifuga</name>
    <dbReference type="NCBI Taxonomy" id="98765"/>
    <lineage>
        <taxon>Eukaryota</taxon>
        <taxon>Fungi</taxon>
        <taxon>Dikarya</taxon>
        <taxon>Basidiomycota</taxon>
        <taxon>Agaricomycotina</taxon>
        <taxon>Agaricomycetes</taxon>
        <taxon>Polyporales</taxon>
        <taxon>Meruliaceae</taxon>
        <taxon>Hermanssonia</taxon>
    </lineage>
</organism>
<protein>
    <submittedName>
        <fullName evidence="1">Uncharacterized protein</fullName>
    </submittedName>
</protein>
<comment type="caution">
    <text evidence="1">The sequence shown here is derived from an EMBL/GenBank/DDBJ whole genome shotgun (WGS) entry which is preliminary data.</text>
</comment>
<dbReference type="EMBL" id="SGPJ01000080">
    <property type="protein sequence ID" value="THG99415.1"/>
    <property type="molecule type" value="Genomic_DNA"/>
</dbReference>
<sequence>MNPGTQSYKELAARTNILDVEFAPEERIGAHSRRLLRRMLEKDPCKRITILEIKAHDFFGAIDWDQIAQRSTKDKKSFQYGVGSSPNEPPIDIPSSEAYKQGQVPFPWFEYASPVLHKVVQDSPLLNEDSPSKVTSVNNDIHGKTTPVKLVRRLKGIWSRSPKSPDVEAL</sequence>
<reference evidence="1 2" key="1">
    <citation type="submission" date="2019-02" db="EMBL/GenBank/DDBJ databases">
        <title>Genome sequencing of the rare red list fungi Phlebia centrifuga.</title>
        <authorList>
            <person name="Buettner E."/>
            <person name="Kellner H."/>
        </authorList>
    </citation>
    <scope>NUCLEOTIDE SEQUENCE [LARGE SCALE GENOMIC DNA]</scope>
    <source>
        <strain evidence="1 2">DSM 108282</strain>
    </source>
</reference>
<dbReference type="InterPro" id="IPR011009">
    <property type="entry name" value="Kinase-like_dom_sf"/>
</dbReference>
<gene>
    <name evidence="1" type="ORF">EW026_g2909</name>
</gene>
<proteinExistence type="predicted"/>
<evidence type="ECO:0000313" key="2">
    <source>
        <dbReference type="Proteomes" id="UP000309038"/>
    </source>
</evidence>
<dbReference type="SUPFAM" id="SSF56112">
    <property type="entry name" value="Protein kinase-like (PK-like)"/>
    <property type="match status" value="1"/>
</dbReference>
<accession>A0A4S4KLQ7</accession>
<dbReference type="AlphaFoldDB" id="A0A4S4KLQ7"/>
<keyword evidence="2" id="KW-1185">Reference proteome</keyword>
<dbReference type="Proteomes" id="UP000309038">
    <property type="component" value="Unassembled WGS sequence"/>
</dbReference>